<gene>
    <name evidence="2" type="ORF">NQT62_04465</name>
</gene>
<proteinExistence type="predicted"/>
<dbReference type="EMBL" id="JANIGO010000001">
    <property type="protein sequence ID" value="MCQ8895696.1"/>
    <property type="molecule type" value="Genomic_DNA"/>
</dbReference>
<dbReference type="PANTHER" id="PTHR43718:SF2">
    <property type="entry name" value="LON PROTEASE HOMOLOG, MITOCHONDRIAL"/>
    <property type="match status" value="1"/>
</dbReference>
<name>A0ABT1WDU4_9BURK</name>
<dbReference type="SUPFAM" id="SSF52540">
    <property type="entry name" value="P-loop containing nucleoside triphosphate hydrolases"/>
    <property type="match status" value="1"/>
</dbReference>
<dbReference type="RefSeq" id="WP_256763398.1">
    <property type="nucleotide sequence ID" value="NZ_JANIGO010000001.1"/>
</dbReference>
<reference evidence="2 3" key="1">
    <citation type="submission" date="2022-07" db="EMBL/GenBank/DDBJ databases">
        <authorList>
            <person name="Xamxidin M."/>
            <person name="Wu M."/>
        </authorList>
    </citation>
    <scope>NUCLEOTIDE SEQUENCE [LARGE SCALE GENOMIC DNA]</scope>
    <source>
        <strain evidence="2 3">NBRC 111650</strain>
    </source>
</reference>
<dbReference type="PANTHER" id="PTHR43718">
    <property type="entry name" value="LON PROTEASE"/>
    <property type="match status" value="1"/>
</dbReference>
<dbReference type="InterPro" id="IPR027417">
    <property type="entry name" value="P-loop_NTPase"/>
</dbReference>
<dbReference type="InterPro" id="IPR003959">
    <property type="entry name" value="ATPase_AAA_core"/>
</dbReference>
<dbReference type="InterPro" id="IPR003593">
    <property type="entry name" value="AAA+_ATPase"/>
</dbReference>
<dbReference type="SMART" id="SM00382">
    <property type="entry name" value="AAA"/>
    <property type="match status" value="1"/>
</dbReference>
<accession>A0ABT1WDU4</accession>
<dbReference type="Pfam" id="PF00004">
    <property type="entry name" value="AAA"/>
    <property type="match status" value="1"/>
</dbReference>
<dbReference type="Proteomes" id="UP001204142">
    <property type="component" value="Unassembled WGS sequence"/>
</dbReference>
<feature type="domain" description="AAA+ ATPase" evidence="1">
    <location>
        <begin position="252"/>
        <end position="402"/>
    </location>
</feature>
<evidence type="ECO:0000259" key="1">
    <source>
        <dbReference type="SMART" id="SM00382"/>
    </source>
</evidence>
<keyword evidence="3" id="KW-1185">Reference proteome</keyword>
<organism evidence="2 3">
    <name type="scientific">Limnobacter humi</name>
    <dbReference type="NCBI Taxonomy" id="1778671"/>
    <lineage>
        <taxon>Bacteria</taxon>
        <taxon>Pseudomonadati</taxon>
        <taxon>Pseudomonadota</taxon>
        <taxon>Betaproteobacteria</taxon>
        <taxon>Burkholderiales</taxon>
        <taxon>Burkholderiaceae</taxon>
        <taxon>Limnobacter</taxon>
    </lineage>
</organism>
<dbReference type="Gene3D" id="3.40.50.300">
    <property type="entry name" value="P-loop containing nucleotide triphosphate hydrolases"/>
    <property type="match status" value="1"/>
</dbReference>
<comment type="caution">
    <text evidence="2">The sequence shown here is derived from an EMBL/GenBank/DDBJ whole genome shotgun (WGS) entry which is preliminary data.</text>
</comment>
<protein>
    <submittedName>
        <fullName evidence="2">AAA family ATPase</fullName>
    </submittedName>
</protein>
<dbReference type="InterPro" id="IPR027065">
    <property type="entry name" value="Lon_Prtase"/>
</dbReference>
<evidence type="ECO:0000313" key="3">
    <source>
        <dbReference type="Proteomes" id="UP001204142"/>
    </source>
</evidence>
<evidence type="ECO:0000313" key="2">
    <source>
        <dbReference type="EMBL" id="MCQ8895696.1"/>
    </source>
</evidence>
<sequence>MSTGNSASRERFHSTREYRCDTEIPEGYREHERTGLLIPVQDESALKEFVKGWRTKVMAEMVRSEDYNQVMARYITGNYFPKHFAELNESERAAVFNVLSNHVKHSRHSSAANEHGFRDAEASPTVEVLGNPRDFFVGVQGRGDLEFLIDSCMSDDPRFQRKDPNQYRVFTAQAARRLVDSYDAERERKDMIEGLVRHIAENNGYRQTITATAARLRRLEALVDTYPNFQAVTQRLIDQMSAWRFKHHHRRCLQPILLNGPKGCGKTAYAQALAKALDTEYDFVNLAATSMAGVLTGTSEKWGNGQPGLLFKTLSSGKSASPLLLLDEIDKMSDFDGRFPVGGALLALLEPETARHVRDEYSHLPFDASQVFYVATCNDASLISPPLLSRFTTFNVGYPSQEQRRAIIANFLKANYRHVEMSEDALALLSKETCDLRHMKQLIDRMVSCHVQAKLKLTGMGVTQSLRGKQIINAHTAWLVLNLLPQS</sequence>